<organism evidence="1 2">
    <name type="scientific">Flavobacterium cupriresistens</name>
    <dbReference type="NCBI Taxonomy" id="2893885"/>
    <lineage>
        <taxon>Bacteria</taxon>
        <taxon>Pseudomonadati</taxon>
        <taxon>Bacteroidota</taxon>
        <taxon>Flavobacteriia</taxon>
        <taxon>Flavobacteriales</taxon>
        <taxon>Flavobacteriaceae</taxon>
        <taxon>Flavobacterium</taxon>
    </lineage>
</organism>
<evidence type="ECO:0000313" key="2">
    <source>
        <dbReference type="Proteomes" id="UP001273350"/>
    </source>
</evidence>
<dbReference type="Proteomes" id="UP001273350">
    <property type="component" value="Unassembled WGS sequence"/>
</dbReference>
<gene>
    <name evidence="1" type="ORF">SGQ83_18175</name>
</gene>
<dbReference type="EMBL" id="JAWXVI010000009">
    <property type="protein sequence ID" value="MDX6191287.1"/>
    <property type="molecule type" value="Genomic_DNA"/>
</dbReference>
<comment type="caution">
    <text evidence="1">The sequence shown here is derived from an EMBL/GenBank/DDBJ whole genome shotgun (WGS) entry which is preliminary data.</text>
</comment>
<proteinExistence type="predicted"/>
<name>A0ABU4RFB3_9FLAO</name>
<dbReference type="RefSeq" id="WP_230002846.1">
    <property type="nucleotide sequence ID" value="NZ_CP087134.1"/>
</dbReference>
<evidence type="ECO:0000313" key="1">
    <source>
        <dbReference type="EMBL" id="MDX6191287.1"/>
    </source>
</evidence>
<accession>A0ABU4RFB3</accession>
<sequence length="314" mass="35990">MIIRNHKINLKDTSPAEMARLRQIILGIWRQQVEDEKNAVELLQNVKNSQINNPANLTAITKENEISSHNSTIPQVTSSQNNTIVSDDLDDMAPAIERPNSYNGVLGKGDWKEDDRITNNLVWQNANHFNLQQKNGEYAYKTIEERAGFYKWFQKTTELRGYETKWAGAAFVVAAQMSNIHSINSSLIDNDVESDIKAFAESGNKDIFNNVFKKLRDLYNGPVLKGQTAKNWDTVTLTVEQRDIVGPTYFKYQRLNPKIIQVLSKMAKGQGLFGIGVSPELRFDEHKDIMDWKNRFNHGMTVAVPFWNKYYSKK</sequence>
<evidence type="ECO:0008006" key="3">
    <source>
        <dbReference type="Google" id="ProtNLM"/>
    </source>
</evidence>
<keyword evidence="2" id="KW-1185">Reference proteome</keyword>
<protein>
    <recommendedName>
        <fullName evidence="3">Bacterial toxin 44 domain-containing protein</fullName>
    </recommendedName>
</protein>
<reference evidence="1 2" key="1">
    <citation type="submission" date="2023-11" db="EMBL/GenBank/DDBJ databases">
        <title>Unpublished Manusciprt.</title>
        <authorList>
            <person name="Saticioglu I.B."/>
            <person name="Ay H."/>
            <person name="Ajmi N."/>
            <person name="Altun S."/>
            <person name="Duman M."/>
        </authorList>
    </citation>
    <scope>NUCLEOTIDE SEQUENCE [LARGE SCALE GENOMIC DNA]</scope>
    <source>
        <strain evidence="1 2">Fl-318</strain>
    </source>
</reference>